<organism evidence="2 3">
    <name type="scientific">Ensete ventricosum</name>
    <name type="common">Abyssinian banana</name>
    <name type="synonym">Musa ensete</name>
    <dbReference type="NCBI Taxonomy" id="4639"/>
    <lineage>
        <taxon>Eukaryota</taxon>
        <taxon>Viridiplantae</taxon>
        <taxon>Streptophyta</taxon>
        <taxon>Embryophyta</taxon>
        <taxon>Tracheophyta</taxon>
        <taxon>Spermatophyta</taxon>
        <taxon>Magnoliopsida</taxon>
        <taxon>Liliopsida</taxon>
        <taxon>Zingiberales</taxon>
        <taxon>Musaceae</taxon>
        <taxon>Ensete</taxon>
    </lineage>
</organism>
<feature type="region of interest" description="Disordered" evidence="1">
    <location>
        <begin position="166"/>
        <end position="191"/>
    </location>
</feature>
<feature type="compositionally biased region" description="Basic and acidic residues" evidence="1">
    <location>
        <begin position="116"/>
        <end position="125"/>
    </location>
</feature>
<sequence>MLPNVRKMRSMDKIVSWDPTAVASDVGIGQKSYKKQKWRDPSAVPTFAGPARPKDGPLRLRQSDTAKVVSQPQATARRGDEDGERRRRLDDAELENGGGGESHQKPQRGGEATEAADQRPPRHPQEPAPRGHQSKFHGCIHASTCFKGVQVWPLLTDCVGAVGQGGAAGGGGEAGAGAAGEGGGGGGGGAR</sequence>
<accession>A0A427B1S7</accession>
<comment type="caution">
    <text evidence="2">The sequence shown here is derived from an EMBL/GenBank/DDBJ whole genome shotgun (WGS) entry which is preliminary data.</text>
</comment>
<feature type="compositionally biased region" description="Polar residues" evidence="1">
    <location>
        <begin position="65"/>
        <end position="74"/>
    </location>
</feature>
<evidence type="ECO:0000256" key="1">
    <source>
        <dbReference type="SAM" id="MobiDB-lite"/>
    </source>
</evidence>
<evidence type="ECO:0000313" key="2">
    <source>
        <dbReference type="EMBL" id="RRT82471.1"/>
    </source>
</evidence>
<feature type="region of interest" description="Disordered" evidence="1">
    <location>
        <begin position="26"/>
        <end position="135"/>
    </location>
</feature>
<evidence type="ECO:0000313" key="3">
    <source>
        <dbReference type="Proteomes" id="UP000287651"/>
    </source>
</evidence>
<dbReference type="EMBL" id="AMZH03000684">
    <property type="protein sequence ID" value="RRT82471.1"/>
    <property type="molecule type" value="Genomic_DNA"/>
</dbReference>
<name>A0A427B1S7_ENSVE</name>
<dbReference type="AlphaFoldDB" id="A0A427B1S7"/>
<dbReference type="Proteomes" id="UP000287651">
    <property type="component" value="Unassembled WGS sequence"/>
</dbReference>
<feature type="non-terminal residue" evidence="2">
    <location>
        <position position="191"/>
    </location>
</feature>
<reference evidence="2 3" key="1">
    <citation type="journal article" date="2014" name="Agronomy (Basel)">
        <title>A Draft Genome Sequence for Ensete ventricosum, the Drought-Tolerant Tree Against Hunger.</title>
        <authorList>
            <person name="Harrison J."/>
            <person name="Moore K.A."/>
            <person name="Paszkiewicz K."/>
            <person name="Jones T."/>
            <person name="Grant M."/>
            <person name="Ambacheew D."/>
            <person name="Muzemil S."/>
            <person name="Studholme D.J."/>
        </authorList>
    </citation>
    <scope>NUCLEOTIDE SEQUENCE [LARGE SCALE GENOMIC DNA]</scope>
</reference>
<proteinExistence type="predicted"/>
<feature type="compositionally biased region" description="Basic and acidic residues" evidence="1">
    <location>
        <begin position="52"/>
        <end position="64"/>
    </location>
</feature>
<protein>
    <submittedName>
        <fullName evidence="2">Uncharacterized protein</fullName>
    </submittedName>
</protein>
<feature type="compositionally biased region" description="Basic and acidic residues" evidence="1">
    <location>
        <begin position="77"/>
        <end position="91"/>
    </location>
</feature>
<gene>
    <name evidence="2" type="ORF">B296_00000980</name>
</gene>